<dbReference type="GO" id="GO:0019752">
    <property type="term" value="P:carboxylic acid metabolic process"/>
    <property type="evidence" value="ECO:0007669"/>
    <property type="project" value="InterPro"/>
</dbReference>
<evidence type="ECO:0000256" key="2">
    <source>
        <dbReference type="ARBA" id="ARBA00022679"/>
    </source>
</evidence>
<dbReference type="PROSITE" id="PS50991">
    <property type="entry name" value="PYR_CT"/>
    <property type="match status" value="1"/>
</dbReference>
<organism evidence="6 7">
    <name type="scientific">Halogranum rubrum</name>
    <dbReference type="NCBI Taxonomy" id="553466"/>
    <lineage>
        <taxon>Archaea</taxon>
        <taxon>Methanobacteriati</taxon>
        <taxon>Methanobacteriota</taxon>
        <taxon>Stenosarchaea group</taxon>
        <taxon>Halobacteria</taxon>
        <taxon>Halobacteriales</taxon>
        <taxon>Haloferacaceae</taxon>
    </lineage>
</organism>
<evidence type="ECO:0000313" key="6">
    <source>
        <dbReference type="EMBL" id="SFK68092.1"/>
    </source>
</evidence>
<proteinExistence type="inferred from homology"/>
<dbReference type="InterPro" id="IPR000891">
    <property type="entry name" value="PYR_CT"/>
</dbReference>
<dbReference type="GO" id="GO:0004410">
    <property type="term" value="F:homocitrate synthase activity"/>
    <property type="evidence" value="ECO:0007669"/>
    <property type="project" value="UniProtKB-EC"/>
</dbReference>
<dbReference type="Pfam" id="PF22617">
    <property type="entry name" value="HCS_D2"/>
    <property type="match status" value="1"/>
</dbReference>
<keyword evidence="2 4" id="KW-0808">Transferase</keyword>
<dbReference type="Proteomes" id="UP000199607">
    <property type="component" value="Unassembled WGS sequence"/>
</dbReference>
<dbReference type="EMBL" id="FOTC01000001">
    <property type="protein sequence ID" value="SFK68092.1"/>
    <property type="molecule type" value="Genomic_DNA"/>
</dbReference>
<comment type="catalytic activity">
    <reaction evidence="3">
        <text>acetyl-CoA + 2-oxoglutarate + H2O = (2R)-homocitrate + CoA + H(+)</text>
        <dbReference type="Rhea" id="RHEA:12929"/>
        <dbReference type="ChEBI" id="CHEBI:15377"/>
        <dbReference type="ChEBI" id="CHEBI:15378"/>
        <dbReference type="ChEBI" id="CHEBI:16810"/>
        <dbReference type="ChEBI" id="CHEBI:57287"/>
        <dbReference type="ChEBI" id="CHEBI:57288"/>
        <dbReference type="ChEBI" id="CHEBI:58884"/>
        <dbReference type="EC" id="2.3.3.14"/>
    </reaction>
    <physiologicalReaction direction="left-to-right" evidence="3">
        <dbReference type="Rhea" id="RHEA:12930"/>
    </physiologicalReaction>
</comment>
<keyword evidence="7" id="KW-1185">Reference proteome</keyword>
<evidence type="ECO:0000256" key="3">
    <source>
        <dbReference type="ARBA" id="ARBA00048363"/>
    </source>
</evidence>
<protein>
    <submittedName>
        <fullName evidence="6">2-isopropylmalate synthase</fullName>
    </submittedName>
</protein>
<evidence type="ECO:0000259" key="5">
    <source>
        <dbReference type="PROSITE" id="PS50991"/>
    </source>
</evidence>
<dbReference type="PROSITE" id="PS00816">
    <property type="entry name" value="AIPM_HOMOCIT_SYNTH_2"/>
    <property type="match status" value="1"/>
</dbReference>
<dbReference type="PROSITE" id="PS00815">
    <property type="entry name" value="AIPM_HOMOCIT_SYNTH_1"/>
    <property type="match status" value="1"/>
</dbReference>
<name>A0A1I4BGW4_9EURY</name>
<dbReference type="Gene3D" id="3.20.20.70">
    <property type="entry name" value="Aldolase class I"/>
    <property type="match status" value="1"/>
</dbReference>
<dbReference type="PANTHER" id="PTHR42880:SF1">
    <property type="entry name" value="ISOPROPYLMALATE_HOMOCITRATE_CITRAMALATE SYNTHASE FAMILY PROTEIN"/>
    <property type="match status" value="1"/>
</dbReference>
<dbReference type="Pfam" id="PF00682">
    <property type="entry name" value="HMGL-like"/>
    <property type="match status" value="1"/>
</dbReference>
<feature type="domain" description="Pyruvate carboxyltransferase" evidence="5">
    <location>
        <begin position="4"/>
        <end position="253"/>
    </location>
</feature>
<dbReference type="STRING" id="553466.SAMN04487950_0554"/>
<evidence type="ECO:0000256" key="4">
    <source>
        <dbReference type="RuleBase" id="RU003523"/>
    </source>
</evidence>
<evidence type="ECO:0000256" key="1">
    <source>
        <dbReference type="ARBA" id="ARBA00006154"/>
    </source>
</evidence>
<reference evidence="7" key="1">
    <citation type="submission" date="2016-10" db="EMBL/GenBank/DDBJ databases">
        <authorList>
            <person name="Varghese N."/>
            <person name="Submissions S."/>
        </authorList>
    </citation>
    <scope>NUCLEOTIDE SEQUENCE [LARGE SCALE GENOMIC DNA]</scope>
    <source>
        <strain evidence="7">CGMCC 1.7738</strain>
    </source>
</reference>
<sequence>MPRMQLNDVTLREGDQMPGRAFTADQKVRAARRLDELGVPFIQPAFPITGEKDRSVVSELAGTTDADIVALARAVTGDIDVSLDAGADVVEVFVSVSDRHLEHLLGKSRPEMLAMLTNAVDHVVDHGGTPHVTLADAFRTDHADLVDVFESLPNVPMVTLADSVGVRTPASVQTFLEALREDVDLGRVGVHFHDDLGCGTANVLAAYHLGVAKADVSVGGLGERAGNSSLEEVVAACTVDDDDTLGVDVGELIPVCRDVLDELGESYGERKAVLGSAIAEHESGIHTAAMLSDPATLEPFDPATFGGGRRLVFGKPTGKGGARKLLQRAGVDADDETVAAFLDLLDDRGPLHLADAVALAEREFGS</sequence>
<comment type="similarity">
    <text evidence="1 4">Belongs to the alpha-IPM synthase/homocitrate synthase family.</text>
</comment>
<dbReference type="InterPro" id="IPR002034">
    <property type="entry name" value="AIPM/Hcit_synth_CS"/>
</dbReference>
<dbReference type="InterPro" id="IPR054691">
    <property type="entry name" value="LeuA/HCS_post-cat"/>
</dbReference>
<evidence type="ECO:0000313" key="7">
    <source>
        <dbReference type="Proteomes" id="UP000199607"/>
    </source>
</evidence>
<dbReference type="SUPFAM" id="SSF51569">
    <property type="entry name" value="Aldolase"/>
    <property type="match status" value="1"/>
</dbReference>
<gene>
    <name evidence="6" type="ORF">SAMN04487950_0554</name>
</gene>
<dbReference type="InterPro" id="IPR013785">
    <property type="entry name" value="Aldolase_TIM"/>
</dbReference>
<dbReference type="Gene3D" id="1.10.238.260">
    <property type="match status" value="1"/>
</dbReference>
<dbReference type="AlphaFoldDB" id="A0A1I4BGW4"/>
<accession>A0A1I4BGW4</accession>
<dbReference type="PANTHER" id="PTHR42880">
    <property type="entry name" value="HOMOCITRATE SYNTHASE"/>
    <property type="match status" value="1"/>
</dbReference>